<dbReference type="AlphaFoldDB" id="A0A420DHQ5"/>
<keyword evidence="5" id="KW-1185">Reference proteome</keyword>
<dbReference type="Gene3D" id="1.20.120.450">
    <property type="entry name" value="dinb family like domain"/>
    <property type="match status" value="1"/>
</dbReference>
<dbReference type="PANTHER" id="PTHR37302">
    <property type="entry name" value="SLR1116 PROTEIN"/>
    <property type="match status" value="1"/>
</dbReference>
<keyword evidence="2 3" id="KW-0479">Metal-binding</keyword>
<feature type="binding site" evidence="3">
    <location>
        <position position="50"/>
    </location>
    <ligand>
        <name>a divalent metal cation</name>
        <dbReference type="ChEBI" id="CHEBI:60240"/>
    </ligand>
</feature>
<reference evidence="4 5" key="1">
    <citation type="submission" date="2018-09" db="EMBL/GenBank/DDBJ databases">
        <title>Genomic Encyclopedia of Archaeal and Bacterial Type Strains, Phase II (KMG-II): from individual species to whole genera.</title>
        <authorList>
            <person name="Goeker M."/>
        </authorList>
    </citation>
    <scope>NUCLEOTIDE SEQUENCE [LARGE SCALE GENOMIC DNA]</scope>
    <source>
        <strain evidence="4 5">DSM 11458</strain>
    </source>
</reference>
<dbReference type="GO" id="GO:0046872">
    <property type="term" value="F:metal ion binding"/>
    <property type="evidence" value="ECO:0007669"/>
    <property type="project" value="UniProtKB-KW"/>
</dbReference>
<comment type="similarity">
    <text evidence="1">Belongs to the DinB family.</text>
</comment>
<dbReference type="RefSeq" id="WP_025062222.1">
    <property type="nucleotide sequence ID" value="NZ_RAQK01000002.1"/>
</dbReference>
<organism evidence="4 5">
    <name type="scientific">Sulfitobacter guttiformis</name>
    <dbReference type="NCBI Taxonomy" id="74349"/>
    <lineage>
        <taxon>Bacteria</taxon>
        <taxon>Pseudomonadati</taxon>
        <taxon>Pseudomonadota</taxon>
        <taxon>Alphaproteobacteria</taxon>
        <taxon>Rhodobacterales</taxon>
        <taxon>Roseobacteraceae</taxon>
        <taxon>Sulfitobacter</taxon>
    </lineage>
</organism>
<dbReference type="Pfam" id="PF05163">
    <property type="entry name" value="DinB"/>
    <property type="match status" value="1"/>
</dbReference>
<dbReference type="PANTHER" id="PTHR37302:SF1">
    <property type="entry name" value="PROTEIN DINB"/>
    <property type="match status" value="1"/>
</dbReference>
<evidence type="ECO:0000256" key="1">
    <source>
        <dbReference type="ARBA" id="ARBA00008635"/>
    </source>
</evidence>
<evidence type="ECO:0000256" key="2">
    <source>
        <dbReference type="ARBA" id="ARBA00022723"/>
    </source>
</evidence>
<dbReference type="OrthoDB" id="9807509at2"/>
<dbReference type="EMBL" id="RAQK01000002">
    <property type="protein sequence ID" value="RKE93735.1"/>
    <property type="molecule type" value="Genomic_DNA"/>
</dbReference>
<gene>
    <name evidence="4" type="ORF">C8N30_2827</name>
</gene>
<feature type="binding site" evidence="3">
    <location>
        <position position="142"/>
    </location>
    <ligand>
        <name>a divalent metal cation</name>
        <dbReference type="ChEBI" id="CHEBI:60240"/>
    </ligand>
</feature>
<evidence type="ECO:0000256" key="3">
    <source>
        <dbReference type="PIRSR" id="PIRSR607837-1"/>
    </source>
</evidence>
<dbReference type="STRING" id="1443111.Z949_1694"/>
<protein>
    <submittedName>
        <fullName evidence="4">Putative damage-inducible protein DinB</fullName>
    </submittedName>
</protein>
<dbReference type="InterPro" id="IPR007837">
    <property type="entry name" value="DinB"/>
</dbReference>
<accession>A0A420DHQ5</accession>
<evidence type="ECO:0000313" key="5">
    <source>
        <dbReference type="Proteomes" id="UP000284407"/>
    </source>
</evidence>
<dbReference type="InterPro" id="IPR034660">
    <property type="entry name" value="DinB/YfiT-like"/>
</dbReference>
<dbReference type="Proteomes" id="UP000284407">
    <property type="component" value="Unassembled WGS sequence"/>
</dbReference>
<dbReference type="SUPFAM" id="SSF109854">
    <property type="entry name" value="DinB/YfiT-like putative metalloenzymes"/>
    <property type="match status" value="1"/>
</dbReference>
<sequence>MIAKEYVLQMARYNAWQNSQLRKVVKQMDEADLTADRGAPFGSIFGTMNHILWSDMNWMGHWCSDVPSPAVPKAASATLTPTYGVWDAERFRLDGRICIWAQTLSNVDLQGMQSCSSGENKQQISRSVGVCVTDMFNSQTYHRGQISQMLSGAGITLPVSDLMFLPEDA</sequence>
<comment type="caution">
    <text evidence="4">The sequence shown here is derived from an EMBL/GenBank/DDBJ whole genome shotgun (WGS) entry which is preliminary data.</text>
</comment>
<name>A0A420DHQ5_9RHOB</name>
<proteinExistence type="inferred from homology"/>
<evidence type="ECO:0000313" key="4">
    <source>
        <dbReference type="EMBL" id="RKE93735.1"/>
    </source>
</evidence>